<evidence type="ECO:0000256" key="1">
    <source>
        <dbReference type="SAM" id="MobiDB-lite"/>
    </source>
</evidence>
<dbReference type="AlphaFoldDB" id="A0AA40FU24"/>
<name>A0AA40FU24_9HYME</name>
<feature type="compositionally biased region" description="Basic and acidic residues" evidence="1">
    <location>
        <begin position="1"/>
        <end position="28"/>
    </location>
</feature>
<keyword evidence="3" id="KW-1185">Reference proteome</keyword>
<evidence type="ECO:0000313" key="3">
    <source>
        <dbReference type="Proteomes" id="UP001177670"/>
    </source>
</evidence>
<dbReference type="EMBL" id="JAHYIQ010000017">
    <property type="protein sequence ID" value="KAK1125122.1"/>
    <property type="molecule type" value="Genomic_DNA"/>
</dbReference>
<comment type="caution">
    <text evidence="2">The sequence shown here is derived from an EMBL/GenBank/DDBJ whole genome shotgun (WGS) entry which is preliminary data.</text>
</comment>
<gene>
    <name evidence="2" type="ORF">K0M31_006461</name>
</gene>
<reference evidence="2" key="1">
    <citation type="submission" date="2021-10" db="EMBL/GenBank/DDBJ databases">
        <title>Melipona bicolor Genome sequencing and assembly.</title>
        <authorList>
            <person name="Araujo N.S."/>
            <person name="Arias M.C."/>
        </authorList>
    </citation>
    <scope>NUCLEOTIDE SEQUENCE</scope>
    <source>
        <strain evidence="2">USP_2M_L1-L4_2017</strain>
        <tissue evidence="2">Whole body</tissue>
    </source>
</reference>
<sequence length="90" mass="9844">MKRGGGKGERESSRREGTKVDGRRDKVGQRLSNGSEQVPGPLLTSPRPPVGGERVTVRASATEDTWFSVKRDSERGNVGQRGGRREVPTR</sequence>
<accession>A0AA40FU24</accession>
<proteinExistence type="predicted"/>
<organism evidence="2 3">
    <name type="scientific">Melipona bicolor</name>
    <dbReference type="NCBI Taxonomy" id="60889"/>
    <lineage>
        <taxon>Eukaryota</taxon>
        <taxon>Metazoa</taxon>
        <taxon>Ecdysozoa</taxon>
        <taxon>Arthropoda</taxon>
        <taxon>Hexapoda</taxon>
        <taxon>Insecta</taxon>
        <taxon>Pterygota</taxon>
        <taxon>Neoptera</taxon>
        <taxon>Endopterygota</taxon>
        <taxon>Hymenoptera</taxon>
        <taxon>Apocrita</taxon>
        <taxon>Aculeata</taxon>
        <taxon>Apoidea</taxon>
        <taxon>Anthophila</taxon>
        <taxon>Apidae</taxon>
        <taxon>Melipona</taxon>
    </lineage>
</organism>
<evidence type="ECO:0000313" key="2">
    <source>
        <dbReference type="EMBL" id="KAK1125122.1"/>
    </source>
</evidence>
<feature type="region of interest" description="Disordered" evidence="1">
    <location>
        <begin position="1"/>
        <end position="90"/>
    </location>
</feature>
<protein>
    <submittedName>
        <fullName evidence="2">Uncharacterized protein</fullName>
    </submittedName>
</protein>
<dbReference type="Proteomes" id="UP001177670">
    <property type="component" value="Unassembled WGS sequence"/>
</dbReference>
<feature type="non-terminal residue" evidence="2">
    <location>
        <position position="90"/>
    </location>
</feature>